<feature type="domain" description="EF-hand" evidence="2">
    <location>
        <begin position="66"/>
        <end position="101"/>
    </location>
</feature>
<evidence type="ECO:0000313" key="4">
    <source>
        <dbReference type="Proteomes" id="UP001642484"/>
    </source>
</evidence>
<comment type="caution">
    <text evidence="3">The sequence shown here is derived from an EMBL/GenBank/DDBJ whole genome shotgun (WGS) entry which is preliminary data.</text>
</comment>
<feature type="compositionally biased region" description="Low complexity" evidence="1">
    <location>
        <begin position="336"/>
        <end position="347"/>
    </location>
</feature>
<dbReference type="PROSITE" id="PS00018">
    <property type="entry name" value="EF_HAND_1"/>
    <property type="match status" value="1"/>
</dbReference>
<name>A0ABP0SEC7_9DINO</name>
<evidence type="ECO:0000256" key="1">
    <source>
        <dbReference type="SAM" id="MobiDB-lite"/>
    </source>
</evidence>
<gene>
    <name evidence="3" type="ORF">CCMP2556_LOCUS51450</name>
</gene>
<reference evidence="3 4" key="1">
    <citation type="submission" date="2024-02" db="EMBL/GenBank/DDBJ databases">
        <authorList>
            <person name="Chen Y."/>
            <person name="Shah S."/>
            <person name="Dougan E. K."/>
            <person name="Thang M."/>
            <person name="Chan C."/>
        </authorList>
    </citation>
    <scope>NUCLEOTIDE SEQUENCE [LARGE SCALE GENOMIC DNA]</scope>
</reference>
<evidence type="ECO:0000313" key="3">
    <source>
        <dbReference type="EMBL" id="CAK9110738.1"/>
    </source>
</evidence>
<dbReference type="Proteomes" id="UP001642484">
    <property type="component" value="Unassembled WGS sequence"/>
</dbReference>
<feature type="region of interest" description="Disordered" evidence="1">
    <location>
        <begin position="313"/>
        <end position="347"/>
    </location>
</feature>
<evidence type="ECO:0000259" key="2">
    <source>
        <dbReference type="PROSITE" id="PS50222"/>
    </source>
</evidence>
<organism evidence="3 4">
    <name type="scientific">Durusdinium trenchii</name>
    <dbReference type="NCBI Taxonomy" id="1381693"/>
    <lineage>
        <taxon>Eukaryota</taxon>
        <taxon>Sar</taxon>
        <taxon>Alveolata</taxon>
        <taxon>Dinophyceae</taxon>
        <taxon>Suessiales</taxon>
        <taxon>Symbiodiniaceae</taxon>
        <taxon>Durusdinium</taxon>
    </lineage>
</organism>
<dbReference type="InterPro" id="IPR002048">
    <property type="entry name" value="EF_hand_dom"/>
</dbReference>
<accession>A0ABP0SEC7</accession>
<proteinExistence type="predicted"/>
<dbReference type="InterPro" id="IPR018247">
    <property type="entry name" value="EF_Hand_1_Ca_BS"/>
</dbReference>
<protein>
    <recommendedName>
        <fullName evidence="2">EF-hand domain-containing protein</fullName>
    </recommendedName>
</protein>
<dbReference type="EMBL" id="CAXAMN010027439">
    <property type="protein sequence ID" value="CAK9110738.1"/>
    <property type="molecule type" value="Genomic_DNA"/>
</dbReference>
<dbReference type="PROSITE" id="PS50222">
    <property type="entry name" value="EF_HAND_2"/>
    <property type="match status" value="1"/>
</dbReference>
<sequence length="347" mass="37616">MLPLLVNLLAVASASECPSGADVTSLLNHQSLRVANRHSRPLWMSEVFTDFTLRDLACQGKPSQGFTRECWTSAFDRFDRNSDGIISAEDVQVLETLESETTKNNLTRADLRAGIAIACRWYPEECMQLIVHEPLITALVFDDTDIGELPPRSASPVNGTSLMLIETENPACVGASVQVAVGCMGLAFGILGIEIPGGALVADMVQTNSRAVSLILDIVRQMDKLDDYTKVALDVRDILKVLYDEGIFSAALKESLKDKSWWEWSKMIAQINATVALWFIPGAGQAAFLLQAGLALIDAMDVIDGLKDMKKHCVSSKGKDGQKDQQPGGKPKKPGGKAQKGQGKAKK</sequence>
<keyword evidence="4" id="KW-1185">Reference proteome</keyword>